<evidence type="ECO:0000256" key="1">
    <source>
        <dbReference type="ARBA" id="ARBA00001974"/>
    </source>
</evidence>
<dbReference type="Pfam" id="PF00441">
    <property type="entry name" value="Acyl-CoA_dh_1"/>
    <property type="match status" value="1"/>
</dbReference>
<sequence>MTATVTETPSDVVAAARHVAATLAEHADSVDSEAAFPAASVAALHRAGLLAPVLDRSLSDLVAIAAELGKACGSTSMIWAMHQVQLACVARHHGGSAPLRTALKDIVVDGTLIASVTSEAGIGGSLRTSGAALERHGDRVRLTKRAPTVSYGAYACAYLVTARRDAQAAAGDQIAVLAPADACALTPAGPPWNPMGMRGTCSPGFEFHTEVPAGYVLTDPFERIASATMVPLSHLLWAACWFGIAAAAFRRAQQAVRGRMRGNPDLVDPRLAEAAGRMDQMEAALAATARRFEPIWADPGAVDEHGGPTLTLAVNNLKVTVSTLAVDVAVAALEICGMPGYAEAGPLSVARPLRDLYSARLMIGNERLMNANARLSLWKRA</sequence>
<dbReference type="GO" id="GO:0050660">
    <property type="term" value="F:flavin adenine dinucleotide binding"/>
    <property type="evidence" value="ECO:0007669"/>
    <property type="project" value="InterPro"/>
</dbReference>
<comment type="similarity">
    <text evidence="2">Belongs to the acyl-CoA dehydrogenase family.</text>
</comment>
<gene>
    <name evidence="6" type="ORF">GA0070608_5817</name>
    <name evidence="7" type="ORF">OIE14_00820</name>
</gene>
<dbReference type="SUPFAM" id="SSF47203">
    <property type="entry name" value="Acyl-CoA dehydrogenase C-terminal domain-like"/>
    <property type="match status" value="1"/>
</dbReference>
<protein>
    <submittedName>
        <fullName evidence="6">Acyl-CoA dehydrogenase</fullName>
    </submittedName>
    <submittedName>
        <fullName evidence="7">Acyl-CoA/acyl-ACP dehydrogenase</fullName>
    </submittedName>
</protein>
<dbReference type="Gene3D" id="1.10.540.10">
    <property type="entry name" value="Acyl-CoA dehydrogenase/oxidase, N-terminal domain"/>
    <property type="match status" value="1"/>
</dbReference>
<dbReference type="Proteomes" id="UP000199343">
    <property type="component" value="Unassembled WGS sequence"/>
</dbReference>
<dbReference type="SUPFAM" id="SSF56645">
    <property type="entry name" value="Acyl-CoA dehydrogenase NM domain-like"/>
    <property type="match status" value="1"/>
</dbReference>
<dbReference type="InterPro" id="IPR037069">
    <property type="entry name" value="AcylCoA_DH/ox_N_sf"/>
</dbReference>
<dbReference type="Gene3D" id="1.20.140.10">
    <property type="entry name" value="Butyryl-CoA Dehydrogenase, subunit A, domain 3"/>
    <property type="match status" value="1"/>
</dbReference>
<evidence type="ECO:0000313" key="8">
    <source>
        <dbReference type="Proteomes" id="UP000199343"/>
    </source>
</evidence>
<dbReference type="PANTHER" id="PTHR43884:SF12">
    <property type="entry name" value="ISOVALERYL-COA DEHYDROGENASE, MITOCHONDRIAL-RELATED"/>
    <property type="match status" value="1"/>
</dbReference>
<dbReference type="EMBL" id="FMIC01000002">
    <property type="protein sequence ID" value="SCL73523.1"/>
    <property type="molecule type" value="Genomic_DNA"/>
</dbReference>
<keyword evidence="4" id="KW-0274">FAD</keyword>
<feature type="domain" description="Acyl-CoA dehydrogenase/oxidase C-terminal" evidence="5">
    <location>
        <begin position="236"/>
        <end position="367"/>
    </location>
</feature>
<name>A0A1C6W4R5_9ACTN</name>
<organism evidence="6 8">
    <name type="scientific">Micromonospora peucetia</name>
    <dbReference type="NCBI Taxonomy" id="47871"/>
    <lineage>
        <taxon>Bacteria</taxon>
        <taxon>Bacillati</taxon>
        <taxon>Actinomycetota</taxon>
        <taxon>Actinomycetes</taxon>
        <taxon>Micromonosporales</taxon>
        <taxon>Micromonosporaceae</taxon>
        <taxon>Micromonospora</taxon>
    </lineage>
</organism>
<dbReference type="GO" id="GO:0003995">
    <property type="term" value="F:acyl-CoA dehydrogenase activity"/>
    <property type="evidence" value="ECO:0007669"/>
    <property type="project" value="TreeGrafter"/>
</dbReference>
<proteinExistence type="inferred from homology"/>
<dbReference type="InterPro" id="IPR036250">
    <property type="entry name" value="AcylCo_DH-like_C"/>
</dbReference>
<evidence type="ECO:0000313" key="7">
    <source>
        <dbReference type="EMBL" id="WSA32667.1"/>
    </source>
</evidence>
<dbReference type="AlphaFoldDB" id="A0A1C6W4R5"/>
<dbReference type="InterPro" id="IPR009075">
    <property type="entry name" value="AcylCo_DH/oxidase_C"/>
</dbReference>
<reference evidence="7 9" key="2">
    <citation type="submission" date="2022-10" db="EMBL/GenBank/DDBJ databases">
        <title>The complete genomes of actinobacterial strains from the NBC collection.</title>
        <authorList>
            <person name="Joergensen T.S."/>
            <person name="Alvarez Arevalo M."/>
            <person name="Sterndorff E.B."/>
            <person name="Faurdal D."/>
            <person name="Vuksanovic O."/>
            <person name="Mourched A.-S."/>
            <person name="Charusanti P."/>
            <person name="Shaw S."/>
            <person name="Blin K."/>
            <person name="Weber T."/>
        </authorList>
    </citation>
    <scope>NUCLEOTIDE SEQUENCE [LARGE SCALE GENOMIC DNA]</scope>
    <source>
        <strain evidence="7 9">NBC 01809</strain>
    </source>
</reference>
<evidence type="ECO:0000313" key="9">
    <source>
        <dbReference type="Proteomes" id="UP001334804"/>
    </source>
</evidence>
<reference evidence="6 8" key="1">
    <citation type="submission" date="2016-06" db="EMBL/GenBank/DDBJ databases">
        <authorList>
            <person name="Kjaerup R.B."/>
            <person name="Dalgaard T.S."/>
            <person name="Juul-Madsen H.R."/>
        </authorList>
    </citation>
    <scope>NUCLEOTIDE SEQUENCE [LARGE SCALE GENOMIC DNA]</scope>
    <source>
        <strain evidence="6 8">DSM 43363</strain>
    </source>
</reference>
<comment type="cofactor">
    <cofactor evidence="1">
        <name>FAD</name>
        <dbReference type="ChEBI" id="CHEBI:57692"/>
    </cofactor>
</comment>
<keyword evidence="9" id="KW-1185">Reference proteome</keyword>
<dbReference type="STRING" id="47871.GA0070608_5817"/>
<dbReference type="EMBL" id="CP109071">
    <property type="protein sequence ID" value="WSA32667.1"/>
    <property type="molecule type" value="Genomic_DNA"/>
</dbReference>
<dbReference type="InterPro" id="IPR046373">
    <property type="entry name" value="Acyl-CoA_Oxase/DH_mid-dom_sf"/>
</dbReference>
<evidence type="ECO:0000256" key="4">
    <source>
        <dbReference type="ARBA" id="ARBA00022827"/>
    </source>
</evidence>
<evidence type="ECO:0000259" key="5">
    <source>
        <dbReference type="Pfam" id="PF00441"/>
    </source>
</evidence>
<evidence type="ECO:0000313" key="6">
    <source>
        <dbReference type="EMBL" id="SCL73523.1"/>
    </source>
</evidence>
<dbReference type="Proteomes" id="UP001334804">
    <property type="component" value="Chromosome"/>
</dbReference>
<evidence type="ECO:0000256" key="2">
    <source>
        <dbReference type="ARBA" id="ARBA00009347"/>
    </source>
</evidence>
<accession>A0A1C6W4R5</accession>
<dbReference type="RefSeq" id="WP_091632276.1">
    <property type="nucleotide sequence ID" value="NZ_CP109071.1"/>
</dbReference>
<dbReference type="PANTHER" id="PTHR43884">
    <property type="entry name" value="ACYL-COA DEHYDROGENASE"/>
    <property type="match status" value="1"/>
</dbReference>
<dbReference type="Gene3D" id="2.40.110.10">
    <property type="entry name" value="Butyryl-CoA Dehydrogenase, subunit A, domain 2"/>
    <property type="match status" value="1"/>
</dbReference>
<dbReference type="OrthoDB" id="2986495at2"/>
<keyword evidence="3" id="KW-0285">Flavoprotein</keyword>
<dbReference type="InterPro" id="IPR009100">
    <property type="entry name" value="AcylCoA_DH/oxidase_NM_dom_sf"/>
</dbReference>
<evidence type="ECO:0000256" key="3">
    <source>
        <dbReference type="ARBA" id="ARBA00022630"/>
    </source>
</evidence>